<protein>
    <submittedName>
        <fullName evidence="3">Uncharacterized protein</fullName>
    </submittedName>
</protein>
<feature type="compositionally biased region" description="Basic residues" evidence="1">
    <location>
        <begin position="27"/>
        <end position="37"/>
    </location>
</feature>
<keyword evidence="2" id="KW-0732">Signal</keyword>
<evidence type="ECO:0000313" key="4">
    <source>
        <dbReference type="Proteomes" id="UP000636800"/>
    </source>
</evidence>
<proteinExistence type="predicted"/>
<dbReference type="OrthoDB" id="412814at2759"/>
<organism evidence="3 4">
    <name type="scientific">Vanilla planifolia</name>
    <name type="common">Vanilla</name>
    <dbReference type="NCBI Taxonomy" id="51239"/>
    <lineage>
        <taxon>Eukaryota</taxon>
        <taxon>Viridiplantae</taxon>
        <taxon>Streptophyta</taxon>
        <taxon>Embryophyta</taxon>
        <taxon>Tracheophyta</taxon>
        <taxon>Spermatophyta</taxon>
        <taxon>Magnoliopsida</taxon>
        <taxon>Liliopsida</taxon>
        <taxon>Asparagales</taxon>
        <taxon>Orchidaceae</taxon>
        <taxon>Vanilloideae</taxon>
        <taxon>Vanilleae</taxon>
        <taxon>Vanilla</taxon>
    </lineage>
</organism>
<dbReference type="AlphaFoldDB" id="A0A835USJ7"/>
<feature type="region of interest" description="Disordered" evidence="1">
    <location>
        <begin position="25"/>
        <end position="47"/>
    </location>
</feature>
<feature type="signal peptide" evidence="2">
    <location>
        <begin position="1"/>
        <end position="21"/>
    </location>
</feature>
<evidence type="ECO:0000256" key="1">
    <source>
        <dbReference type="SAM" id="MobiDB-lite"/>
    </source>
</evidence>
<dbReference type="EMBL" id="JADCNL010000008">
    <property type="protein sequence ID" value="KAG0470171.1"/>
    <property type="molecule type" value="Genomic_DNA"/>
</dbReference>
<evidence type="ECO:0000313" key="3">
    <source>
        <dbReference type="EMBL" id="KAG0470171.1"/>
    </source>
</evidence>
<feature type="chain" id="PRO_5032883352" evidence="2">
    <location>
        <begin position="22"/>
        <end position="178"/>
    </location>
</feature>
<name>A0A835USJ7_VANPL</name>
<dbReference type="Proteomes" id="UP000636800">
    <property type="component" value="Unassembled WGS sequence"/>
</dbReference>
<evidence type="ECO:0000256" key="2">
    <source>
        <dbReference type="SAM" id="SignalP"/>
    </source>
</evidence>
<comment type="caution">
    <text evidence="3">The sequence shown here is derived from an EMBL/GenBank/DDBJ whole genome shotgun (WGS) entry which is preliminary data.</text>
</comment>
<reference evidence="3 4" key="1">
    <citation type="journal article" date="2020" name="Nat. Food">
        <title>A phased Vanilla planifolia genome enables genetic improvement of flavour and production.</title>
        <authorList>
            <person name="Hasing T."/>
            <person name="Tang H."/>
            <person name="Brym M."/>
            <person name="Khazi F."/>
            <person name="Huang T."/>
            <person name="Chambers A.H."/>
        </authorList>
    </citation>
    <scope>NUCLEOTIDE SEQUENCE [LARGE SCALE GENOMIC DNA]</scope>
    <source>
        <tissue evidence="3">Leaf</tissue>
    </source>
</reference>
<sequence length="178" mass="19267">MRNSILPSTLPLGTLLPAALADGGSGWRRKRANVRRPTHQEDLSYSSGGPPYGQLCTEVPPITLERPAVPNSTLPFDTLVRASGSRSSSAHNIDYFLLFRRSRGSICLLAALTLQQVKSYLRARNGRKQSGGFCVTTIESHDAISAGDALRVIYSHGVHCKVRSSSNDAEFICLHSGC</sequence>
<keyword evidence="4" id="KW-1185">Reference proteome</keyword>
<gene>
    <name evidence="3" type="ORF">HPP92_016871</name>
</gene>
<accession>A0A835USJ7</accession>